<feature type="region of interest" description="Disordered" evidence="2">
    <location>
        <begin position="625"/>
        <end position="662"/>
    </location>
</feature>
<feature type="domain" description="DUF3668" evidence="3">
    <location>
        <begin position="217"/>
        <end position="391"/>
    </location>
</feature>
<dbReference type="Proteomes" id="UP000001070">
    <property type="component" value="Unassembled WGS sequence"/>
</dbReference>
<evidence type="ECO:0000256" key="2">
    <source>
        <dbReference type="SAM" id="MobiDB-lite"/>
    </source>
</evidence>
<name>B4JFN2_DROGR</name>
<dbReference type="SMR" id="B4JFN2"/>
<proteinExistence type="predicted"/>
<dbReference type="Pfam" id="PF12416">
    <property type="entry name" value="DUF3668"/>
    <property type="match status" value="1"/>
</dbReference>
<feature type="region of interest" description="Disordered" evidence="2">
    <location>
        <begin position="1"/>
        <end position="23"/>
    </location>
</feature>
<dbReference type="EMBL" id="CH916369">
    <property type="protein sequence ID" value="EDV93513.1"/>
    <property type="molecule type" value="Genomic_DNA"/>
</dbReference>
<evidence type="ECO:0000256" key="1">
    <source>
        <dbReference type="SAM" id="Coils"/>
    </source>
</evidence>
<evidence type="ECO:0000313" key="5">
    <source>
        <dbReference type="Proteomes" id="UP000001070"/>
    </source>
</evidence>
<evidence type="ECO:0000259" key="3">
    <source>
        <dbReference type="Pfam" id="PF12416"/>
    </source>
</evidence>
<dbReference type="OMA" id="EWTRNSE"/>
<dbReference type="FunCoup" id="B4JFN2">
    <property type="interactions" value="11"/>
</dbReference>
<dbReference type="HOGENOM" id="CLU_006788_0_0_1"/>
<dbReference type="InterPro" id="IPR035892">
    <property type="entry name" value="C2_domain_sf"/>
</dbReference>
<feature type="coiled-coil region" evidence="1">
    <location>
        <begin position="1131"/>
        <end position="1165"/>
    </location>
</feature>
<evidence type="ECO:0000313" key="4">
    <source>
        <dbReference type="EMBL" id="EDV93513.1"/>
    </source>
</evidence>
<feature type="compositionally biased region" description="Low complexity" evidence="2">
    <location>
        <begin position="1094"/>
        <end position="1106"/>
    </location>
</feature>
<gene>
    <name evidence="4" type="primary">Dgri\GH18232</name>
    <name evidence="4" type="ORF">Dgri_GH18232</name>
</gene>
<dbReference type="KEGG" id="dgr:6563527"/>
<dbReference type="Gene3D" id="2.60.40.150">
    <property type="entry name" value="C2 domain"/>
    <property type="match status" value="1"/>
</dbReference>
<sequence>MVKSKRQTDPLPATHRGSVSVSGSASSMEHTYCVVLHVVEAINFYGREMREAERREQIIMTAALNTVDFEVEGTPSSTAETIVFNSNCIWECDMAGIKRIKTDHRPVKVIFYSCNNSERKTIGSLLLPLRGLPIHGVGGNNCPLQLKMFWHKLICVNNEFRSHKPEVLMLLAIIKKSLLHTKDFKHLMAFNAEKQARTPPLQSPGNSITSNMLQSQANIYVQLLVQLGLLQVGNDPLVDCDIIEVVLQFKQVKNVNEFVRSLFNGKEDKEDKVTNVQLMFDFVGNVTKIDLKLNKSDSYALSDVLGMRFKSSLRSIRLYFQRIFYLPINMYINGTSIANYRMDFGKLLPSDDYFVENQKYVHRGSFAFERFGRLGSARELKPIMDFTFTVDVLEVKGGQQDKQPGEQQLELQKEQLDLQSVGSKAFIHEVPDARGQENMTNWQSNAEKHYTSEVASVHSLNVGAELSASEESVSESSPTRRRKFTRLLANNPVQDDAQQLCNDQVYASNQMTRVLSPRRVPEDEQDDDFVDLPEELSLDSDMSDTYGTVEKPRKLKTNSVAFVERQPIQNTARNEKNFNNSEYIDSHNDQLELKVDETTTPVNVQEQMQLKPSQMPKIRRKATFNNADKYEIDDSNNDDSWSQLEKESEILPPPQEAKQGHRRVIKPKAIQEIKELITLKSLSDESDEMDSNRLAATHSKLIVKKTRKTTTTTIKKLSENEALSVKPNKKNALRKEDVELIPNELNTLKALPRNRFMPSVDSLNADEIVRKPRKRIVVDPLLDVDSVTESEEQIQFLQNPPNKCKNKSKHVAQAETKICETVLTRKAPKVTRTAMSKNDLSLCARWVQVSKEQTKVLQGTEMYINATCTVDPGANYNGEQTSAESCPPLTQRINIECNSELESSVGSCFIEKPQFYPREVKRQAKQLRPKTNRVKDLTQLRTERVEIMLTSEMDSTELEEDNSVQKTAKRAVHKSSLQDFLDAEETIAENLRQSQNLANNDDRLNQMQFVKAAPDADSIEFESSAKAKIHLKKCTTKATAINHSNQDVIGNPCSSAKRDRSQVKTDAQTKSGDAAKVHTKCSHHVTNMDVRYNPGQQQPRITQQQPMGKLNSHCGKESDYASKFSLMEQHIAVLEQHLRNFESRTLQMQEENSKLSLEKSQLKERVLRMELHIAQLGQQSRNGQELQQLLNEIRVQNVRYQDMSKAKDQYKRQWRRCAKQVHTLKLALYEKNLQEEYQKLSEGGLNLKTVLTQDAVEFEREYGRYRRSDAELSFSGSGDSPEPLLKDFLVGLSSHAVHHHKPANHAEGSRMH</sequence>
<reference evidence="4 5" key="1">
    <citation type="journal article" date="2007" name="Nature">
        <title>Evolution of genes and genomes on the Drosophila phylogeny.</title>
        <authorList>
            <consortium name="Drosophila 12 Genomes Consortium"/>
            <person name="Clark A.G."/>
            <person name="Eisen M.B."/>
            <person name="Smith D.R."/>
            <person name="Bergman C.M."/>
            <person name="Oliver B."/>
            <person name="Markow T.A."/>
            <person name="Kaufman T.C."/>
            <person name="Kellis M."/>
            <person name="Gelbart W."/>
            <person name="Iyer V.N."/>
            <person name="Pollard D.A."/>
            <person name="Sackton T.B."/>
            <person name="Larracuente A.M."/>
            <person name="Singh N.D."/>
            <person name="Abad J.P."/>
            <person name="Abt D.N."/>
            <person name="Adryan B."/>
            <person name="Aguade M."/>
            <person name="Akashi H."/>
            <person name="Anderson W.W."/>
            <person name="Aquadro C.F."/>
            <person name="Ardell D.H."/>
            <person name="Arguello R."/>
            <person name="Artieri C.G."/>
            <person name="Barbash D.A."/>
            <person name="Barker D."/>
            <person name="Barsanti P."/>
            <person name="Batterham P."/>
            <person name="Batzoglou S."/>
            <person name="Begun D."/>
            <person name="Bhutkar A."/>
            <person name="Blanco E."/>
            <person name="Bosak S.A."/>
            <person name="Bradley R.K."/>
            <person name="Brand A.D."/>
            <person name="Brent M.R."/>
            <person name="Brooks A.N."/>
            <person name="Brown R.H."/>
            <person name="Butlin R.K."/>
            <person name="Caggese C."/>
            <person name="Calvi B.R."/>
            <person name="Bernardo de Carvalho A."/>
            <person name="Caspi A."/>
            <person name="Castrezana S."/>
            <person name="Celniker S.E."/>
            <person name="Chang J.L."/>
            <person name="Chapple C."/>
            <person name="Chatterji S."/>
            <person name="Chinwalla A."/>
            <person name="Civetta A."/>
            <person name="Clifton S.W."/>
            <person name="Comeron J.M."/>
            <person name="Costello J.C."/>
            <person name="Coyne J.A."/>
            <person name="Daub J."/>
            <person name="David R.G."/>
            <person name="Delcher A.L."/>
            <person name="Delehaunty K."/>
            <person name="Do C.B."/>
            <person name="Ebling H."/>
            <person name="Edwards K."/>
            <person name="Eickbush T."/>
            <person name="Evans J.D."/>
            <person name="Filipski A."/>
            <person name="Findeiss S."/>
            <person name="Freyhult E."/>
            <person name="Fulton L."/>
            <person name="Fulton R."/>
            <person name="Garcia A.C."/>
            <person name="Gardiner A."/>
            <person name="Garfield D.A."/>
            <person name="Garvin B.E."/>
            <person name="Gibson G."/>
            <person name="Gilbert D."/>
            <person name="Gnerre S."/>
            <person name="Godfrey J."/>
            <person name="Good R."/>
            <person name="Gotea V."/>
            <person name="Gravely B."/>
            <person name="Greenberg A.J."/>
            <person name="Griffiths-Jones S."/>
            <person name="Gross S."/>
            <person name="Guigo R."/>
            <person name="Gustafson E.A."/>
            <person name="Haerty W."/>
            <person name="Hahn M.W."/>
            <person name="Halligan D.L."/>
            <person name="Halpern A.L."/>
            <person name="Halter G.M."/>
            <person name="Han M.V."/>
            <person name="Heger A."/>
            <person name="Hillier L."/>
            <person name="Hinrichs A.S."/>
            <person name="Holmes I."/>
            <person name="Hoskins R.A."/>
            <person name="Hubisz M.J."/>
            <person name="Hultmark D."/>
            <person name="Huntley M.A."/>
            <person name="Jaffe D.B."/>
            <person name="Jagadeeshan S."/>
            <person name="Jeck W.R."/>
            <person name="Johnson J."/>
            <person name="Jones C.D."/>
            <person name="Jordan W.C."/>
            <person name="Karpen G.H."/>
            <person name="Kataoka E."/>
            <person name="Keightley P.D."/>
            <person name="Kheradpour P."/>
            <person name="Kirkness E.F."/>
            <person name="Koerich L.B."/>
            <person name="Kristiansen K."/>
            <person name="Kudrna D."/>
            <person name="Kulathinal R.J."/>
            <person name="Kumar S."/>
            <person name="Kwok R."/>
            <person name="Lander E."/>
            <person name="Langley C.H."/>
            <person name="Lapoint R."/>
            <person name="Lazzaro B.P."/>
            <person name="Lee S.J."/>
            <person name="Levesque L."/>
            <person name="Li R."/>
            <person name="Lin C.F."/>
            <person name="Lin M.F."/>
            <person name="Lindblad-Toh K."/>
            <person name="Llopart A."/>
            <person name="Long M."/>
            <person name="Low L."/>
            <person name="Lozovsky E."/>
            <person name="Lu J."/>
            <person name="Luo M."/>
            <person name="Machado C.A."/>
            <person name="Makalowski W."/>
            <person name="Marzo M."/>
            <person name="Matsuda M."/>
            <person name="Matzkin L."/>
            <person name="McAllister B."/>
            <person name="McBride C.S."/>
            <person name="McKernan B."/>
            <person name="McKernan K."/>
            <person name="Mendez-Lago M."/>
            <person name="Minx P."/>
            <person name="Mollenhauer M.U."/>
            <person name="Montooth K."/>
            <person name="Mount S.M."/>
            <person name="Mu X."/>
            <person name="Myers E."/>
            <person name="Negre B."/>
            <person name="Newfeld S."/>
            <person name="Nielsen R."/>
            <person name="Noor M.A."/>
            <person name="O'Grady P."/>
            <person name="Pachter L."/>
            <person name="Papaceit M."/>
            <person name="Parisi M.J."/>
            <person name="Parisi M."/>
            <person name="Parts L."/>
            <person name="Pedersen J.S."/>
            <person name="Pesole G."/>
            <person name="Phillippy A.M."/>
            <person name="Ponting C.P."/>
            <person name="Pop M."/>
            <person name="Porcelli D."/>
            <person name="Powell J.R."/>
            <person name="Prohaska S."/>
            <person name="Pruitt K."/>
            <person name="Puig M."/>
            <person name="Quesneville H."/>
            <person name="Ram K.R."/>
            <person name="Rand D."/>
            <person name="Rasmussen M.D."/>
            <person name="Reed L.K."/>
            <person name="Reenan R."/>
            <person name="Reily A."/>
            <person name="Remington K.A."/>
            <person name="Rieger T.T."/>
            <person name="Ritchie M.G."/>
            <person name="Robin C."/>
            <person name="Rogers Y.H."/>
            <person name="Rohde C."/>
            <person name="Rozas J."/>
            <person name="Rubenfield M.J."/>
            <person name="Ruiz A."/>
            <person name="Russo S."/>
            <person name="Salzberg S.L."/>
            <person name="Sanchez-Gracia A."/>
            <person name="Saranga D.J."/>
            <person name="Sato H."/>
            <person name="Schaeffer S.W."/>
            <person name="Schatz M.C."/>
            <person name="Schlenke T."/>
            <person name="Schwartz R."/>
            <person name="Segarra C."/>
            <person name="Singh R.S."/>
            <person name="Sirot L."/>
            <person name="Sirota M."/>
            <person name="Sisneros N.B."/>
            <person name="Smith C.D."/>
            <person name="Smith T.F."/>
            <person name="Spieth J."/>
            <person name="Stage D.E."/>
            <person name="Stark A."/>
            <person name="Stephan W."/>
            <person name="Strausberg R.L."/>
            <person name="Strempel S."/>
            <person name="Sturgill D."/>
            <person name="Sutton G."/>
            <person name="Sutton G.G."/>
            <person name="Tao W."/>
            <person name="Teichmann S."/>
            <person name="Tobari Y.N."/>
            <person name="Tomimura Y."/>
            <person name="Tsolas J.M."/>
            <person name="Valente V.L."/>
            <person name="Venter E."/>
            <person name="Venter J.C."/>
            <person name="Vicario S."/>
            <person name="Vieira F.G."/>
            <person name="Vilella A.J."/>
            <person name="Villasante A."/>
            <person name="Walenz B."/>
            <person name="Wang J."/>
            <person name="Wasserman M."/>
            <person name="Watts T."/>
            <person name="Wilson D."/>
            <person name="Wilson R.K."/>
            <person name="Wing R.A."/>
            <person name="Wolfner M.F."/>
            <person name="Wong A."/>
            <person name="Wong G.K."/>
            <person name="Wu C.I."/>
            <person name="Wu G."/>
            <person name="Yamamoto D."/>
            <person name="Yang H.P."/>
            <person name="Yang S.P."/>
            <person name="Yorke J.A."/>
            <person name="Yoshida K."/>
            <person name="Zdobnov E."/>
            <person name="Zhang P."/>
            <person name="Zhang Y."/>
            <person name="Zimin A.V."/>
            <person name="Baldwin J."/>
            <person name="Abdouelleil A."/>
            <person name="Abdulkadir J."/>
            <person name="Abebe A."/>
            <person name="Abera B."/>
            <person name="Abreu J."/>
            <person name="Acer S.C."/>
            <person name="Aftuck L."/>
            <person name="Alexander A."/>
            <person name="An P."/>
            <person name="Anderson E."/>
            <person name="Anderson S."/>
            <person name="Arachi H."/>
            <person name="Azer M."/>
            <person name="Bachantsang P."/>
            <person name="Barry A."/>
            <person name="Bayul T."/>
            <person name="Berlin A."/>
            <person name="Bessette D."/>
            <person name="Bloom T."/>
            <person name="Blye J."/>
            <person name="Boguslavskiy L."/>
            <person name="Bonnet C."/>
            <person name="Boukhgalter B."/>
            <person name="Bourzgui I."/>
            <person name="Brown A."/>
            <person name="Cahill P."/>
            <person name="Channer S."/>
            <person name="Cheshatsang Y."/>
            <person name="Chuda L."/>
            <person name="Citroen M."/>
            <person name="Collymore A."/>
            <person name="Cooke P."/>
            <person name="Costello M."/>
            <person name="D'Aco K."/>
            <person name="Daza R."/>
            <person name="De Haan G."/>
            <person name="DeGray S."/>
            <person name="DeMaso C."/>
            <person name="Dhargay N."/>
            <person name="Dooley K."/>
            <person name="Dooley E."/>
            <person name="Doricent M."/>
            <person name="Dorje P."/>
            <person name="Dorjee K."/>
            <person name="Dupes A."/>
            <person name="Elong R."/>
            <person name="Falk J."/>
            <person name="Farina A."/>
            <person name="Faro S."/>
            <person name="Ferguson D."/>
            <person name="Fisher S."/>
            <person name="Foley C.D."/>
            <person name="Franke A."/>
            <person name="Friedrich D."/>
            <person name="Gadbois L."/>
            <person name="Gearin G."/>
            <person name="Gearin C.R."/>
            <person name="Giannoukos G."/>
            <person name="Goode T."/>
            <person name="Graham J."/>
            <person name="Grandbois E."/>
            <person name="Grewal S."/>
            <person name="Gyaltsen K."/>
            <person name="Hafez N."/>
            <person name="Hagos B."/>
            <person name="Hall J."/>
            <person name="Henson C."/>
            <person name="Hollinger A."/>
            <person name="Honan T."/>
            <person name="Huard M.D."/>
            <person name="Hughes L."/>
            <person name="Hurhula B."/>
            <person name="Husby M.E."/>
            <person name="Kamat A."/>
            <person name="Kanga B."/>
            <person name="Kashin S."/>
            <person name="Khazanovich D."/>
            <person name="Kisner P."/>
            <person name="Lance K."/>
            <person name="Lara M."/>
            <person name="Lee W."/>
            <person name="Lennon N."/>
            <person name="Letendre F."/>
            <person name="LeVine R."/>
            <person name="Lipovsky A."/>
            <person name="Liu X."/>
            <person name="Liu J."/>
            <person name="Liu S."/>
            <person name="Lokyitsang T."/>
            <person name="Lokyitsang Y."/>
            <person name="Lubonja R."/>
            <person name="Lui A."/>
            <person name="MacDonald P."/>
            <person name="Magnisalis V."/>
            <person name="Maru K."/>
            <person name="Matthews C."/>
            <person name="McCusker W."/>
            <person name="McDonough S."/>
            <person name="Mehta T."/>
            <person name="Meldrim J."/>
            <person name="Meneus L."/>
            <person name="Mihai O."/>
            <person name="Mihalev A."/>
            <person name="Mihova T."/>
            <person name="Mittelman R."/>
            <person name="Mlenga V."/>
            <person name="Montmayeur A."/>
            <person name="Mulrain L."/>
            <person name="Navidi A."/>
            <person name="Naylor J."/>
            <person name="Negash T."/>
            <person name="Nguyen T."/>
            <person name="Nguyen N."/>
            <person name="Nicol R."/>
            <person name="Norbu C."/>
            <person name="Norbu N."/>
            <person name="Novod N."/>
            <person name="O'Neill B."/>
            <person name="Osman S."/>
            <person name="Markiewicz E."/>
            <person name="Oyono O.L."/>
            <person name="Patti C."/>
            <person name="Phunkhang P."/>
            <person name="Pierre F."/>
            <person name="Priest M."/>
            <person name="Raghuraman S."/>
            <person name="Rege F."/>
            <person name="Reyes R."/>
            <person name="Rise C."/>
            <person name="Rogov P."/>
            <person name="Ross K."/>
            <person name="Ryan E."/>
            <person name="Settipalli S."/>
            <person name="Shea T."/>
            <person name="Sherpa N."/>
            <person name="Shi L."/>
            <person name="Shih D."/>
            <person name="Sparrow T."/>
            <person name="Spaulding J."/>
            <person name="Stalker J."/>
            <person name="Stange-Thomann N."/>
            <person name="Stavropoulos S."/>
            <person name="Stone C."/>
            <person name="Strader C."/>
            <person name="Tesfaye S."/>
            <person name="Thomson T."/>
            <person name="Thoulutsang Y."/>
            <person name="Thoulutsang D."/>
            <person name="Topham K."/>
            <person name="Topping I."/>
            <person name="Tsamla T."/>
            <person name="Vassiliev H."/>
            <person name="Vo A."/>
            <person name="Wangchuk T."/>
            <person name="Wangdi T."/>
            <person name="Weiand M."/>
            <person name="Wilkinson J."/>
            <person name="Wilson A."/>
            <person name="Yadav S."/>
            <person name="Young G."/>
            <person name="Yu Q."/>
            <person name="Zembek L."/>
            <person name="Zhong D."/>
            <person name="Zimmer A."/>
            <person name="Zwirko Z."/>
            <person name="Jaffe D.B."/>
            <person name="Alvarez P."/>
            <person name="Brockman W."/>
            <person name="Butler J."/>
            <person name="Chin C."/>
            <person name="Gnerre S."/>
            <person name="Grabherr M."/>
            <person name="Kleber M."/>
            <person name="Mauceli E."/>
            <person name="MacCallum I."/>
        </authorList>
    </citation>
    <scope>NUCLEOTIDE SEQUENCE [LARGE SCALE GENOMIC DNA]</scope>
    <source>
        <strain evidence="5">Tucson 15287-2541.00</strain>
    </source>
</reference>
<dbReference type="PhylomeDB" id="B4JFN2"/>
<feature type="region of interest" description="Disordered" evidence="2">
    <location>
        <begin position="1092"/>
        <end position="1113"/>
    </location>
</feature>
<keyword evidence="1" id="KW-0175">Coiled coil</keyword>
<dbReference type="InterPro" id="IPR022136">
    <property type="entry name" value="DUF3668"/>
</dbReference>
<accession>B4JFN2</accession>
<organism evidence="5">
    <name type="scientific">Drosophila grimshawi</name>
    <name type="common">Hawaiian fruit fly</name>
    <name type="synonym">Idiomyia grimshawi</name>
    <dbReference type="NCBI Taxonomy" id="7222"/>
    <lineage>
        <taxon>Eukaryota</taxon>
        <taxon>Metazoa</taxon>
        <taxon>Ecdysozoa</taxon>
        <taxon>Arthropoda</taxon>
        <taxon>Hexapoda</taxon>
        <taxon>Insecta</taxon>
        <taxon>Pterygota</taxon>
        <taxon>Neoptera</taxon>
        <taxon>Endopterygota</taxon>
        <taxon>Diptera</taxon>
        <taxon>Brachycera</taxon>
        <taxon>Muscomorpha</taxon>
        <taxon>Ephydroidea</taxon>
        <taxon>Drosophilidae</taxon>
        <taxon>Drosophila</taxon>
        <taxon>Hawaiian Drosophila</taxon>
    </lineage>
</organism>
<dbReference type="eggNOG" id="ENOG502QPT0">
    <property type="taxonomic scope" value="Eukaryota"/>
</dbReference>
<dbReference type="OrthoDB" id="332250at2759"/>
<dbReference type="STRING" id="7222.B4JFN2"/>
<dbReference type="InParanoid" id="B4JFN2"/>
<protein>
    <submittedName>
        <fullName evidence="4">GH18232</fullName>
    </submittedName>
</protein>
<keyword evidence="5" id="KW-1185">Reference proteome</keyword>